<proteinExistence type="predicted"/>
<keyword evidence="2 4" id="KW-0863">Zinc-finger</keyword>
<feature type="coiled-coil region" evidence="5">
    <location>
        <begin position="182"/>
        <end position="234"/>
    </location>
</feature>
<dbReference type="Pfam" id="PF13445">
    <property type="entry name" value="zf-RING_UBOX"/>
    <property type="match status" value="1"/>
</dbReference>
<dbReference type="SUPFAM" id="SSF57845">
    <property type="entry name" value="B-box zinc-binding domain"/>
    <property type="match status" value="1"/>
</dbReference>
<dbReference type="OrthoDB" id="654191at2759"/>
<dbReference type="InterPro" id="IPR001841">
    <property type="entry name" value="Znf_RING"/>
</dbReference>
<evidence type="ECO:0000313" key="8">
    <source>
        <dbReference type="Proteomes" id="UP000504632"/>
    </source>
</evidence>
<gene>
    <name evidence="9" type="primary">LOC115821713</name>
</gene>
<feature type="domain" description="B box-type" evidence="7">
    <location>
        <begin position="83"/>
        <end position="124"/>
    </location>
</feature>
<dbReference type="PROSITE" id="PS50089">
    <property type="entry name" value="ZF_RING_2"/>
    <property type="match status" value="1"/>
</dbReference>
<dbReference type="SMART" id="SM00184">
    <property type="entry name" value="RING"/>
    <property type="match status" value="1"/>
</dbReference>
<dbReference type="InParanoid" id="A0A6J2WDC3"/>
<dbReference type="InterPro" id="IPR000315">
    <property type="entry name" value="Znf_B-box"/>
</dbReference>
<sequence length="393" mass="45650">MASALSLQIQCPVCLCDFTDPVSLPCKHSYCRQCITSVLQNSVSQSKCPECRLPFSQKDIKTNRPLRNMVDVTREHLQNLSSQEDMLCPEHEDKLKLFCETDCELVCLICKEEDEHRGHTFKPAKEVAETSKEELKGALSFLADENRQLSEMIPKQDAEMVKTKHKYKNLLALMSAEFEGLHQFLREKEKEVKKHLEEEESKAVMSMQRRMSTIKELLKEGKEQEDELQSALQISHADRFLQWWSETGFAVVEQIKLKENEKSSKATPSSAVYASRLGSIKITPDFLTFGPFETHLSFFIWREMLRSIKPVVKCATTMDSNLKLSFSKDVEQQDGSENVFARFPKIQNRYRDDRTENLRSGQWYWEVDVEVDPNWNLGLTVRHYQKRRNIPVL</sequence>
<keyword evidence="3" id="KW-0862">Zinc</keyword>
<keyword evidence="5" id="KW-0175">Coiled coil</keyword>
<dbReference type="SMART" id="SM00336">
    <property type="entry name" value="BBOX"/>
    <property type="match status" value="1"/>
</dbReference>
<protein>
    <submittedName>
        <fullName evidence="9">Zinc-binding protein A33-like</fullName>
    </submittedName>
</protein>
<dbReference type="RefSeq" id="XP_030641376.1">
    <property type="nucleotide sequence ID" value="XM_030785516.1"/>
</dbReference>
<evidence type="ECO:0000256" key="4">
    <source>
        <dbReference type="PROSITE-ProRule" id="PRU00024"/>
    </source>
</evidence>
<dbReference type="PROSITE" id="PS50119">
    <property type="entry name" value="ZF_BBOX"/>
    <property type="match status" value="1"/>
</dbReference>
<dbReference type="PROSITE" id="PS00518">
    <property type="entry name" value="ZF_RING_1"/>
    <property type="match status" value="1"/>
</dbReference>
<dbReference type="Gene3D" id="3.30.160.60">
    <property type="entry name" value="Classic Zinc Finger"/>
    <property type="match status" value="1"/>
</dbReference>
<organism evidence="8 9">
    <name type="scientific">Chanos chanos</name>
    <name type="common">Milkfish</name>
    <name type="synonym">Mugil chanos</name>
    <dbReference type="NCBI Taxonomy" id="29144"/>
    <lineage>
        <taxon>Eukaryota</taxon>
        <taxon>Metazoa</taxon>
        <taxon>Chordata</taxon>
        <taxon>Craniata</taxon>
        <taxon>Vertebrata</taxon>
        <taxon>Euteleostomi</taxon>
        <taxon>Actinopterygii</taxon>
        <taxon>Neopterygii</taxon>
        <taxon>Teleostei</taxon>
        <taxon>Ostariophysi</taxon>
        <taxon>Gonorynchiformes</taxon>
        <taxon>Chanidae</taxon>
        <taxon>Chanos</taxon>
    </lineage>
</organism>
<evidence type="ECO:0000256" key="5">
    <source>
        <dbReference type="SAM" id="Coils"/>
    </source>
</evidence>
<evidence type="ECO:0000256" key="2">
    <source>
        <dbReference type="ARBA" id="ARBA00022771"/>
    </source>
</evidence>
<dbReference type="SUPFAM" id="SSF57850">
    <property type="entry name" value="RING/U-box"/>
    <property type="match status" value="1"/>
</dbReference>
<dbReference type="Gene3D" id="3.30.40.10">
    <property type="entry name" value="Zinc/RING finger domain, C3HC4 (zinc finger)"/>
    <property type="match status" value="1"/>
</dbReference>
<evidence type="ECO:0000259" key="6">
    <source>
        <dbReference type="PROSITE" id="PS50089"/>
    </source>
</evidence>
<name>A0A6J2WDC3_CHACN</name>
<accession>A0A6J2WDC3</accession>
<evidence type="ECO:0000259" key="7">
    <source>
        <dbReference type="PROSITE" id="PS50119"/>
    </source>
</evidence>
<dbReference type="Proteomes" id="UP000504632">
    <property type="component" value="Chromosome 9"/>
</dbReference>
<evidence type="ECO:0000313" key="9">
    <source>
        <dbReference type="RefSeq" id="XP_030641376.1"/>
    </source>
</evidence>
<dbReference type="GeneID" id="115821713"/>
<feature type="domain" description="RING-type" evidence="6">
    <location>
        <begin position="11"/>
        <end position="52"/>
    </location>
</feature>
<dbReference type="InterPro" id="IPR050143">
    <property type="entry name" value="TRIM/RBCC"/>
</dbReference>
<dbReference type="InterPro" id="IPR017907">
    <property type="entry name" value="Znf_RING_CS"/>
</dbReference>
<dbReference type="GO" id="GO:0008270">
    <property type="term" value="F:zinc ion binding"/>
    <property type="evidence" value="ECO:0007669"/>
    <property type="project" value="UniProtKB-KW"/>
</dbReference>
<keyword evidence="1" id="KW-0479">Metal-binding</keyword>
<keyword evidence="8" id="KW-1185">Reference proteome</keyword>
<dbReference type="CDD" id="cd19800">
    <property type="entry name" value="Bbox2_xNF7-like"/>
    <property type="match status" value="1"/>
</dbReference>
<dbReference type="Pfam" id="PF00643">
    <property type="entry name" value="zf-B_box"/>
    <property type="match status" value="1"/>
</dbReference>
<dbReference type="AlphaFoldDB" id="A0A6J2WDC3"/>
<reference evidence="9" key="1">
    <citation type="submission" date="2025-08" db="UniProtKB">
        <authorList>
            <consortium name="RefSeq"/>
        </authorList>
    </citation>
    <scope>IDENTIFICATION</scope>
</reference>
<dbReference type="InterPro" id="IPR027370">
    <property type="entry name" value="Znf-RING_euk"/>
</dbReference>
<evidence type="ECO:0000256" key="1">
    <source>
        <dbReference type="ARBA" id="ARBA00022723"/>
    </source>
</evidence>
<dbReference type="PANTHER" id="PTHR24103">
    <property type="entry name" value="E3 UBIQUITIN-PROTEIN LIGASE TRIM"/>
    <property type="match status" value="1"/>
</dbReference>
<dbReference type="InterPro" id="IPR013083">
    <property type="entry name" value="Znf_RING/FYVE/PHD"/>
</dbReference>
<evidence type="ECO:0000256" key="3">
    <source>
        <dbReference type="ARBA" id="ARBA00022833"/>
    </source>
</evidence>